<organism evidence="6 7">
    <name type="scientific">Panagrellus redivivus</name>
    <name type="common">Microworm</name>
    <dbReference type="NCBI Taxonomy" id="6233"/>
    <lineage>
        <taxon>Eukaryota</taxon>
        <taxon>Metazoa</taxon>
        <taxon>Ecdysozoa</taxon>
        <taxon>Nematoda</taxon>
        <taxon>Chromadorea</taxon>
        <taxon>Rhabditida</taxon>
        <taxon>Tylenchina</taxon>
        <taxon>Panagrolaimomorpha</taxon>
        <taxon>Panagrolaimoidea</taxon>
        <taxon>Panagrolaimidae</taxon>
        <taxon>Panagrellus</taxon>
    </lineage>
</organism>
<dbReference type="InterPro" id="IPR001534">
    <property type="entry name" value="Transthyretin-like"/>
</dbReference>
<dbReference type="SUPFAM" id="SSF49478">
    <property type="entry name" value="Cna protein B-type domain"/>
    <property type="match status" value="1"/>
</dbReference>
<keyword evidence="4 5" id="KW-0732">Signal</keyword>
<evidence type="ECO:0000313" key="7">
    <source>
        <dbReference type="WBParaSite" id="Pan_g20383.t1"/>
    </source>
</evidence>
<keyword evidence="6" id="KW-1185">Reference proteome</keyword>
<evidence type="ECO:0000256" key="4">
    <source>
        <dbReference type="ARBA" id="ARBA00022729"/>
    </source>
</evidence>
<evidence type="ECO:0000313" key="6">
    <source>
        <dbReference type="Proteomes" id="UP000492821"/>
    </source>
</evidence>
<dbReference type="InterPro" id="IPR038479">
    <property type="entry name" value="Transthyretin-like_sf"/>
</dbReference>
<sequence>MLRVEIVLLLCGLCAFATAGLQSAGARGYLTCNGKPLKDVLVKLYDEDDGGVDDLMAKTKTDAKGYFSLSGSESELFTIDPKLNIYHDCNDAMKPCQRKITIKIPNRYIAVGNFNNKFFEAGTMELSGKYPGEKRDCIH</sequence>
<dbReference type="GO" id="GO:0005576">
    <property type="term" value="C:extracellular region"/>
    <property type="evidence" value="ECO:0007669"/>
    <property type="project" value="UniProtKB-SubCell"/>
</dbReference>
<dbReference type="AlphaFoldDB" id="A0A7E4VFB2"/>
<proteinExistence type="inferred from homology"/>
<name>A0A7E4VFB2_PANRE</name>
<protein>
    <submittedName>
        <fullName evidence="7">Transthyretin-like family protein</fullName>
    </submittedName>
</protein>
<feature type="signal peptide" evidence="5">
    <location>
        <begin position="1"/>
        <end position="19"/>
    </location>
</feature>
<accession>A0A7E4VFB2</accession>
<evidence type="ECO:0000256" key="3">
    <source>
        <dbReference type="ARBA" id="ARBA00022525"/>
    </source>
</evidence>
<feature type="chain" id="PRO_5028952451" evidence="5">
    <location>
        <begin position="20"/>
        <end position="139"/>
    </location>
</feature>
<keyword evidence="3" id="KW-0964">Secreted</keyword>
<dbReference type="Pfam" id="PF01060">
    <property type="entry name" value="TTR-52"/>
    <property type="match status" value="1"/>
</dbReference>
<evidence type="ECO:0000256" key="1">
    <source>
        <dbReference type="ARBA" id="ARBA00004613"/>
    </source>
</evidence>
<reference evidence="7" key="2">
    <citation type="submission" date="2020-10" db="UniProtKB">
        <authorList>
            <consortium name="WormBaseParasite"/>
        </authorList>
    </citation>
    <scope>IDENTIFICATION</scope>
</reference>
<dbReference type="PANTHER" id="PTHR21700">
    <property type="entry name" value="TRANSTHYRETIN-LIKE FAMILY PROTEIN-RELATED"/>
    <property type="match status" value="1"/>
</dbReference>
<dbReference type="Gene3D" id="2.60.40.3330">
    <property type="match status" value="1"/>
</dbReference>
<dbReference type="WBParaSite" id="Pan_g20383.t1">
    <property type="protein sequence ID" value="Pan_g20383.t1"/>
    <property type="gene ID" value="Pan_g20383"/>
</dbReference>
<comment type="subcellular location">
    <subcellularLocation>
        <location evidence="1">Secreted</location>
    </subcellularLocation>
</comment>
<evidence type="ECO:0000256" key="2">
    <source>
        <dbReference type="ARBA" id="ARBA00010112"/>
    </source>
</evidence>
<dbReference type="GO" id="GO:0009986">
    <property type="term" value="C:cell surface"/>
    <property type="evidence" value="ECO:0007669"/>
    <property type="project" value="InterPro"/>
</dbReference>
<dbReference type="Proteomes" id="UP000492821">
    <property type="component" value="Unassembled WGS sequence"/>
</dbReference>
<evidence type="ECO:0000256" key="5">
    <source>
        <dbReference type="SAM" id="SignalP"/>
    </source>
</evidence>
<comment type="similarity">
    <text evidence="2">Belongs to the nematode transthyretin-like family.</text>
</comment>
<dbReference type="PANTHER" id="PTHR21700:SF3">
    <property type="entry name" value="TRANSTHYRETIN-LIKE PROTEIN 5"/>
    <property type="match status" value="1"/>
</dbReference>
<reference evidence="6" key="1">
    <citation type="journal article" date="2013" name="Genetics">
        <title>The draft genome and transcriptome of Panagrellus redivivus are shaped by the harsh demands of a free-living lifestyle.</title>
        <authorList>
            <person name="Srinivasan J."/>
            <person name="Dillman A.R."/>
            <person name="Macchietto M.G."/>
            <person name="Heikkinen L."/>
            <person name="Lakso M."/>
            <person name="Fracchia K.M."/>
            <person name="Antoshechkin I."/>
            <person name="Mortazavi A."/>
            <person name="Wong G."/>
            <person name="Sternberg P.W."/>
        </authorList>
    </citation>
    <scope>NUCLEOTIDE SEQUENCE [LARGE SCALE GENOMIC DNA]</scope>
    <source>
        <strain evidence="6">MT8872</strain>
    </source>
</reference>